<dbReference type="InterPro" id="IPR013906">
    <property type="entry name" value="eIF3j"/>
</dbReference>
<evidence type="ECO:0000313" key="1">
    <source>
        <dbReference type="EMBL" id="VFU62762.1"/>
    </source>
</evidence>
<dbReference type="GO" id="GO:0005852">
    <property type="term" value="C:eukaryotic translation initiation factor 3 complex"/>
    <property type="evidence" value="ECO:0007669"/>
    <property type="project" value="InterPro"/>
</dbReference>
<accession>A0A6N2NAM6</accession>
<protein>
    <submittedName>
        <fullName evidence="1">Uncharacterized protein</fullName>
    </submittedName>
</protein>
<dbReference type="PANTHER" id="PTHR21681:SF0">
    <property type="entry name" value="EUKARYOTIC TRANSLATION INITIATION FACTOR 3 SUBUNIT J"/>
    <property type="match status" value="1"/>
</dbReference>
<proteinExistence type="predicted"/>
<dbReference type="EMBL" id="CAADRP010002163">
    <property type="protein sequence ID" value="VFU62762.1"/>
    <property type="molecule type" value="Genomic_DNA"/>
</dbReference>
<dbReference type="GO" id="GO:0003743">
    <property type="term" value="F:translation initiation factor activity"/>
    <property type="evidence" value="ECO:0007669"/>
    <property type="project" value="InterPro"/>
</dbReference>
<dbReference type="PANTHER" id="PTHR21681">
    <property type="entry name" value="EUKARYOTIC TRANSLATION INITIATION FACTOR 3 SUBUNIT J"/>
    <property type="match status" value="1"/>
</dbReference>
<reference evidence="1" key="1">
    <citation type="submission" date="2019-03" db="EMBL/GenBank/DDBJ databases">
        <authorList>
            <person name="Mank J."/>
            <person name="Almeida P."/>
        </authorList>
    </citation>
    <scope>NUCLEOTIDE SEQUENCE</scope>
    <source>
        <strain evidence="1">78183</strain>
    </source>
</reference>
<name>A0A6N2NAM6_SALVM</name>
<dbReference type="Pfam" id="PF08597">
    <property type="entry name" value="eIF3_subunit"/>
    <property type="match status" value="1"/>
</dbReference>
<dbReference type="AlphaFoldDB" id="A0A6N2NAM6"/>
<organism evidence="1">
    <name type="scientific">Salix viminalis</name>
    <name type="common">Common osier</name>
    <name type="synonym">Basket willow</name>
    <dbReference type="NCBI Taxonomy" id="40686"/>
    <lineage>
        <taxon>Eukaryota</taxon>
        <taxon>Viridiplantae</taxon>
        <taxon>Streptophyta</taxon>
        <taxon>Embryophyta</taxon>
        <taxon>Tracheophyta</taxon>
        <taxon>Spermatophyta</taxon>
        <taxon>Magnoliopsida</taxon>
        <taxon>eudicotyledons</taxon>
        <taxon>Gunneridae</taxon>
        <taxon>Pentapetalae</taxon>
        <taxon>rosids</taxon>
        <taxon>fabids</taxon>
        <taxon>Malpighiales</taxon>
        <taxon>Salicaceae</taxon>
        <taxon>Saliceae</taxon>
        <taxon>Salix</taxon>
    </lineage>
</organism>
<sequence length="77" mass="9103">MKMNQLRLLRNPQQRLPKRGEKLLTWLVEEADFRSTTELFAKKGDEKSLDSFIPNSESDFLEYAELISHKLRSFEVC</sequence>
<gene>
    <name evidence="1" type="ORF">SVIM_LOCUS474984</name>
</gene>